<dbReference type="OrthoDB" id="231157at2"/>
<dbReference type="PROSITE" id="PS00409">
    <property type="entry name" value="PROKAR_NTER_METHYL"/>
    <property type="match status" value="1"/>
</dbReference>
<reference evidence="2 3" key="1">
    <citation type="submission" date="2019-02" db="EMBL/GenBank/DDBJ databases">
        <title>Deep-cultivation of Planctomycetes and their phenomic and genomic characterization uncovers novel biology.</title>
        <authorList>
            <person name="Wiegand S."/>
            <person name="Jogler M."/>
            <person name="Boedeker C."/>
            <person name="Pinto D."/>
            <person name="Vollmers J."/>
            <person name="Rivas-Marin E."/>
            <person name="Kohn T."/>
            <person name="Peeters S.H."/>
            <person name="Heuer A."/>
            <person name="Rast P."/>
            <person name="Oberbeckmann S."/>
            <person name="Bunk B."/>
            <person name="Jeske O."/>
            <person name="Meyerdierks A."/>
            <person name="Storesund J.E."/>
            <person name="Kallscheuer N."/>
            <person name="Luecker S."/>
            <person name="Lage O.M."/>
            <person name="Pohl T."/>
            <person name="Merkel B.J."/>
            <person name="Hornburger P."/>
            <person name="Mueller R.-W."/>
            <person name="Bruemmer F."/>
            <person name="Labrenz M."/>
            <person name="Spormann A.M."/>
            <person name="Op den Camp H."/>
            <person name="Overmann J."/>
            <person name="Amann R."/>
            <person name="Jetten M.S.M."/>
            <person name="Mascher T."/>
            <person name="Medema M.H."/>
            <person name="Devos D.P."/>
            <person name="Kaster A.-K."/>
            <person name="Ovreas L."/>
            <person name="Rohde M."/>
            <person name="Galperin M.Y."/>
            <person name="Jogler C."/>
        </authorList>
    </citation>
    <scope>NUCLEOTIDE SEQUENCE [LARGE SCALE GENOMIC DNA]</scope>
    <source>
        <strain evidence="2 3">Q31a</strain>
    </source>
</reference>
<evidence type="ECO:0000256" key="1">
    <source>
        <dbReference type="SAM" id="Phobius"/>
    </source>
</evidence>
<keyword evidence="1" id="KW-0812">Transmembrane</keyword>
<dbReference type="EMBL" id="CP036298">
    <property type="protein sequence ID" value="QDV27856.1"/>
    <property type="molecule type" value="Genomic_DNA"/>
</dbReference>
<organism evidence="2 3">
    <name type="scientific">Aureliella helgolandensis</name>
    <dbReference type="NCBI Taxonomy" id="2527968"/>
    <lineage>
        <taxon>Bacteria</taxon>
        <taxon>Pseudomonadati</taxon>
        <taxon>Planctomycetota</taxon>
        <taxon>Planctomycetia</taxon>
        <taxon>Pirellulales</taxon>
        <taxon>Pirellulaceae</taxon>
        <taxon>Aureliella</taxon>
    </lineage>
</organism>
<dbReference type="AlphaFoldDB" id="A0A518GGX9"/>
<evidence type="ECO:0000313" key="3">
    <source>
        <dbReference type="Proteomes" id="UP000318017"/>
    </source>
</evidence>
<dbReference type="KEGG" id="ahel:Q31a_62490"/>
<accession>A0A518GGX9</accession>
<feature type="transmembrane region" description="Helical" evidence="1">
    <location>
        <begin position="20"/>
        <end position="40"/>
    </location>
</feature>
<gene>
    <name evidence="2" type="ORF">Q31a_62490</name>
</gene>
<keyword evidence="1" id="KW-0472">Membrane</keyword>
<dbReference type="NCBIfam" id="TIGR02532">
    <property type="entry name" value="IV_pilin_GFxxxE"/>
    <property type="match status" value="1"/>
</dbReference>
<proteinExistence type="predicted"/>
<dbReference type="Pfam" id="PF07963">
    <property type="entry name" value="N_methyl"/>
    <property type="match status" value="1"/>
</dbReference>
<keyword evidence="1" id="KW-1133">Transmembrane helix</keyword>
<evidence type="ECO:0000313" key="2">
    <source>
        <dbReference type="EMBL" id="QDV27856.1"/>
    </source>
</evidence>
<sequence length="613" mass="65277">MLRSSNRSSSCRSRAGFTLIEVLIATAVTLLMMVALARIFKDIGDSMQQGRSALQLNNSLRSVAYRVRTDLQNLTITPNPPADGSTGMGYMQYFDGPQTDYSTLLLSSATGANRIGDVDDIFMGTARAGDVWYSGKVPLFVVNGDIPQPDDNNSNGSPDDLENLISVGAQHAEIVMFVEPVVAGSGAYDNPARDMSYLVANQNFFQDNDADGFPDAYRLHYRTLIIRPDLNLPANGLLPANPSEGIFTVGPQGSIRLPDGSTATLPDSICDMYRVHGVCDLSMRRVYNTGDGLTGVTDYVAANSLEDLMNPINRFAHVQLPMPNGLTTMPLLALGAPLGTSPASLVGSSFLHPAYTLLASRAGEDVLGTDLLAFDIKGYDPGALTLLTAIGGNDITLTPNDPGYPTAMGTGATIAGTGEFVDLAWARKIDMHAAALTSLGSSITFPGIAASMNAWSPLSGYSSANFSSGFPFTDALYKSGQVVQSSPTNLPVYQPSYDTWTTRYEGDGALQMEVSGSRGVTSVTLPSSISPNSAIGEGWRRLGGNYVIDAGTDGIDNNYSASINNRGTDDLTEMETSAPFPIPLRGLKVEIRMEDPATRIVKQMSVVQEFVSQ</sequence>
<dbReference type="InterPro" id="IPR012902">
    <property type="entry name" value="N_methyl_site"/>
</dbReference>
<dbReference type="Proteomes" id="UP000318017">
    <property type="component" value="Chromosome"/>
</dbReference>
<keyword evidence="3" id="KW-1185">Reference proteome</keyword>
<evidence type="ECO:0008006" key="4">
    <source>
        <dbReference type="Google" id="ProtNLM"/>
    </source>
</evidence>
<name>A0A518GGX9_9BACT</name>
<protein>
    <recommendedName>
        <fullName evidence="4">Pseudopilin GspJ</fullName>
    </recommendedName>
</protein>
<dbReference type="RefSeq" id="WP_145085897.1">
    <property type="nucleotide sequence ID" value="NZ_CP036298.1"/>
</dbReference>